<keyword evidence="9" id="KW-1133">Transmembrane helix</keyword>
<organism evidence="11 12">
    <name type="scientific">Streptosporangium pseudovulgare</name>
    <dbReference type="NCBI Taxonomy" id="35765"/>
    <lineage>
        <taxon>Bacteria</taxon>
        <taxon>Bacillati</taxon>
        <taxon>Actinomycetota</taxon>
        <taxon>Actinomycetes</taxon>
        <taxon>Streptosporangiales</taxon>
        <taxon>Streptosporangiaceae</taxon>
        <taxon>Streptosporangium</taxon>
    </lineage>
</organism>
<keyword evidence="3" id="KW-0597">Phosphoprotein</keyword>
<evidence type="ECO:0000256" key="2">
    <source>
        <dbReference type="ARBA" id="ARBA00012438"/>
    </source>
</evidence>
<dbReference type="EMBL" id="BMQJ01000009">
    <property type="protein sequence ID" value="GGQ05034.1"/>
    <property type="molecule type" value="Genomic_DNA"/>
</dbReference>
<feature type="transmembrane region" description="Helical" evidence="9">
    <location>
        <begin position="110"/>
        <end position="143"/>
    </location>
</feature>
<dbReference type="PANTHER" id="PTHR24421:SF10">
    <property type="entry name" value="NITRATE_NITRITE SENSOR PROTEIN NARQ"/>
    <property type="match status" value="1"/>
</dbReference>
<dbReference type="Proteomes" id="UP000611554">
    <property type="component" value="Unassembled WGS sequence"/>
</dbReference>
<evidence type="ECO:0000256" key="4">
    <source>
        <dbReference type="ARBA" id="ARBA00022679"/>
    </source>
</evidence>
<comment type="catalytic activity">
    <reaction evidence="1">
        <text>ATP + protein L-histidine = ADP + protein N-phospho-L-histidine.</text>
        <dbReference type="EC" id="2.7.13.3"/>
    </reaction>
</comment>
<dbReference type="GO" id="GO:0016301">
    <property type="term" value="F:kinase activity"/>
    <property type="evidence" value="ECO:0007669"/>
    <property type="project" value="UniProtKB-KW"/>
</dbReference>
<evidence type="ECO:0000256" key="8">
    <source>
        <dbReference type="ARBA" id="ARBA00023012"/>
    </source>
</evidence>
<feature type="transmembrane region" description="Helical" evidence="9">
    <location>
        <begin position="163"/>
        <end position="185"/>
    </location>
</feature>
<feature type="transmembrane region" description="Helical" evidence="9">
    <location>
        <begin position="54"/>
        <end position="73"/>
    </location>
</feature>
<keyword evidence="9" id="KW-0812">Transmembrane</keyword>
<feature type="transmembrane region" description="Helical" evidence="9">
    <location>
        <begin position="15"/>
        <end position="34"/>
    </location>
</feature>
<evidence type="ECO:0000313" key="11">
    <source>
        <dbReference type="EMBL" id="GGQ05034.1"/>
    </source>
</evidence>
<dbReference type="SUPFAM" id="SSF55874">
    <property type="entry name" value="ATPase domain of HSP90 chaperone/DNA topoisomerase II/histidine kinase"/>
    <property type="match status" value="1"/>
</dbReference>
<dbReference type="InterPro" id="IPR036890">
    <property type="entry name" value="HATPase_C_sf"/>
</dbReference>
<dbReference type="CDD" id="cd16917">
    <property type="entry name" value="HATPase_UhpB-NarQ-NarX-like"/>
    <property type="match status" value="1"/>
</dbReference>
<comment type="caution">
    <text evidence="11">The sequence shown here is derived from an EMBL/GenBank/DDBJ whole genome shotgun (WGS) entry which is preliminary data.</text>
</comment>
<keyword evidence="6 11" id="KW-0418">Kinase</keyword>
<dbReference type="Gene3D" id="1.20.5.1930">
    <property type="match status" value="1"/>
</dbReference>
<keyword evidence="9" id="KW-0472">Membrane</keyword>
<evidence type="ECO:0000256" key="1">
    <source>
        <dbReference type="ARBA" id="ARBA00000085"/>
    </source>
</evidence>
<proteinExistence type="predicted"/>
<keyword evidence="7" id="KW-0067">ATP-binding</keyword>
<keyword evidence="8" id="KW-0902">Two-component regulatory system</keyword>
<accession>A0ABQ2R2G9</accession>
<name>A0ABQ2R2G9_9ACTN</name>
<evidence type="ECO:0000256" key="3">
    <source>
        <dbReference type="ARBA" id="ARBA00022553"/>
    </source>
</evidence>
<dbReference type="Gene3D" id="3.30.565.10">
    <property type="entry name" value="Histidine kinase-like ATPase, C-terminal domain"/>
    <property type="match status" value="1"/>
</dbReference>
<evidence type="ECO:0000256" key="9">
    <source>
        <dbReference type="SAM" id="Phobius"/>
    </source>
</evidence>
<keyword evidence="5" id="KW-0547">Nucleotide-binding</keyword>
<gene>
    <name evidence="11" type="ORF">GCM10010140_39020</name>
</gene>
<keyword evidence="4" id="KW-0808">Transferase</keyword>
<dbReference type="PANTHER" id="PTHR24421">
    <property type="entry name" value="NITRATE/NITRITE SENSOR PROTEIN NARX-RELATED"/>
    <property type="match status" value="1"/>
</dbReference>
<dbReference type="InterPro" id="IPR050482">
    <property type="entry name" value="Sensor_HK_TwoCompSys"/>
</dbReference>
<dbReference type="EC" id="2.7.13.3" evidence="2"/>
<evidence type="ECO:0000256" key="6">
    <source>
        <dbReference type="ARBA" id="ARBA00022777"/>
    </source>
</evidence>
<sequence>MIEGMLSPLVSRVTYLRWACLILGGALLMPYVMVGSMIGGLTGLSAASGDPLQPLVFLAVLPLVALTGLVLPVRALEVTAARSLLGAEIDPLPAGWASGRRSWGERRRTAAWFTLHLGVGGLMAGLTLATVPFVVVAILLPVIGAPFDLWIVPTLRAAWWGGPLLGVALLVALVYLTAGAGALLARSAPKLLGPSPAQRLALLEERVRRQAVRNGLARELHDSIGHALSVVTVQAGAAARVLDRDPVAVRAALGAIEESARAALEELDQVLGVLREQEDEPPTAPARTLADLSGLVHGTGAAAEVTGDLAAVPTEVSREVYRIAQESLTNALRHGTGPVRLALAVHDDHLELDVRNPAGRAPGRSGRGIGGMRERVTLLGGDFDAGPAGGEWHVSLRLPLRP</sequence>
<protein>
    <recommendedName>
        <fullName evidence="2">histidine kinase</fullName>
        <ecNumber evidence="2">2.7.13.3</ecNumber>
    </recommendedName>
</protein>
<evidence type="ECO:0000256" key="7">
    <source>
        <dbReference type="ARBA" id="ARBA00022840"/>
    </source>
</evidence>
<dbReference type="Pfam" id="PF07730">
    <property type="entry name" value="HisKA_3"/>
    <property type="match status" value="1"/>
</dbReference>
<evidence type="ECO:0000256" key="5">
    <source>
        <dbReference type="ARBA" id="ARBA00022741"/>
    </source>
</evidence>
<evidence type="ECO:0000259" key="10">
    <source>
        <dbReference type="Pfam" id="PF07730"/>
    </source>
</evidence>
<feature type="domain" description="Signal transduction histidine kinase subgroup 3 dimerisation and phosphoacceptor" evidence="10">
    <location>
        <begin position="213"/>
        <end position="278"/>
    </location>
</feature>
<evidence type="ECO:0000313" key="12">
    <source>
        <dbReference type="Proteomes" id="UP000611554"/>
    </source>
</evidence>
<reference evidence="12" key="1">
    <citation type="journal article" date="2019" name="Int. J. Syst. Evol. Microbiol.">
        <title>The Global Catalogue of Microorganisms (GCM) 10K type strain sequencing project: providing services to taxonomists for standard genome sequencing and annotation.</title>
        <authorList>
            <consortium name="The Broad Institute Genomics Platform"/>
            <consortium name="The Broad Institute Genome Sequencing Center for Infectious Disease"/>
            <person name="Wu L."/>
            <person name="Ma J."/>
        </authorList>
    </citation>
    <scope>NUCLEOTIDE SEQUENCE [LARGE SCALE GENOMIC DNA]</scope>
    <source>
        <strain evidence="12">JCM 3115</strain>
    </source>
</reference>
<dbReference type="InterPro" id="IPR011712">
    <property type="entry name" value="Sig_transdc_His_kin_sub3_dim/P"/>
</dbReference>
<keyword evidence="12" id="KW-1185">Reference proteome</keyword>